<dbReference type="GO" id="GO:0046872">
    <property type="term" value="F:metal ion binding"/>
    <property type="evidence" value="ECO:0007669"/>
    <property type="project" value="UniProtKB-KW"/>
</dbReference>
<evidence type="ECO:0000256" key="1">
    <source>
        <dbReference type="ARBA" id="ARBA00001947"/>
    </source>
</evidence>
<comment type="caution">
    <text evidence="6">The sequence shown here is derived from an EMBL/GenBank/DDBJ whole genome shotgun (WGS) entry which is preliminary data.</text>
</comment>
<dbReference type="AlphaFoldDB" id="A0A2A6RM23"/>
<evidence type="ECO:0000256" key="3">
    <source>
        <dbReference type="ARBA" id="ARBA00022801"/>
    </source>
</evidence>
<evidence type="ECO:0000259" key="5">
    <source>
        <dbReference type="Pfam" id="PF07687"/>
    </source>
</evidence>
<dbReference type="PANTHER" id="PTHR43808:SF17">
    <property type="entry name" value="PEPTIDASE M20"/>
    <property type="match status" value="1"/>
</dbReference>
<keyword evidence="2" id="KW-0479">Metal-binding</keyword>
<dbReference type="Gene3D" id="3.30.70.360">
    <property type="match status" value="1"/>
</dbReference>
<sequence length="383" mass="41336">MDIQHWRKLPAVQCALTELSDYRPLLETAIAVQQIPAPTFDEAERGNFVLDRFRGLGLSEVSKDALGNVYGLRRGQRHGSGLLISAHLDTVFPRETNLRVRYEGERVYGPGIGDNSTGLAGLIHVAQILQRHDLPNEGNIWFVANVGEEGLGDLRGMKAAIERLRHEIKRVIVLEGCDFGTLHHQAIGVRRYRIEATAPGGHSWGNFGTASAIHTLVRLGARIAALHVPHNPRTTFNIGMIEGGTSVNTIAQHASMLLDMRSVNANALASLINEVNGLIADAANEAYEVQIQVQTVGDRPSGTLPRNHALVQAAVAAYHSVGAQVNFQQSSTDANIPLSQGIPAICMGLTDGGNAHRHDEFILPALMGRGFQALLLLALAASQ</sequence>
<evidence type="ECO:0000313" key="6">
    <source>
        <dbReference type="EMBL" id="PDW03909.1"/>
    </source>
</evidence>
<evidence type="ECO:0000256" key="2">
    <source>
        <dbReference type="ARBA" id="ARBA00022723"/>
    </source>
</evidence>
<keyword evidence="7" id="KW-1185">Reference proteome</keyword>
<dbReference type="Pfam" id="PF07687">
    <property type="entry name" value="M20_dimer"/>
    <property type="match status" value="1"/>
</dbReference>
<dbReference type="EMBL" id="NQWI01000019">
    <property type="protein sequence ID" value="PDW03909.1"/>
    <property type="molecule type" value="Genomic_DNA"/>
</dbReference>
<dbReference type="InterPro" id="IPR036264">
    <property type="entry name" value="Bact_exopeptidase_dim_dom"/>
</dbReference>
<evidence type="ECO:0000256" key="4">
    <source>
        <dbReference type="ARBA" id="ARBA00022833"/>
    </source>
</evidence>
<dbReference type="OrthoDB" id="9783294at2"/>
<dbReference type="PROSITE" id="PS00758">
    <property type="entry name" value="ARGE_DAPE_CPG2_1"/>
    <property type="match status" value="1"/>
</dbReference>
<dbReference type="InterPro" id="IPR001261">
    <property type="entry name" value="ArgE/DapE_CS"/>
</dbReference>
<dbReference type="InterPro" id="IPR011650">
    <property type="entry name" value="Peptidase_M20_dimer"/>
</dbReference>
<proteinExistence type="predicted"/>
<dbReference type="Proteomes" id="UP000220527">
    <property type="component" value="Unassembled WGS sequence"/>
</dbReference>
<dbReference type="GO" id="GO:0016787">
    <property type="term" value="F:hydrolase activity"/>
    <property type="evidence" value="ECO:0007669"/>
    <property type="project" value="UniProtKB-KW"/>
</dbReference>
<feature type="domain" description="Peptidase M20 dimerisation" evidence="5">
    <location>
        <begin position="189"/>
        <end position="284"/>
    </location>
</feature>
<dbReference type="InterPro" id="IPR050072">
    <property type="entry name" value="Peptidase_M20A"/>
</dbReference>
<dbReference type="Pfam" id="PF01546">
    <property type="entry name" value="Peptidase_M20"/>
    <property type="match status" value="1"/>
</dbReference>
<keyword evidence="4" id="KW-0862">Zinc</keyword>
<comment type="cofactor">
    <cofactor evidence="1">
        <name>Zn(2+)</name>
        <dbReference type="ChEBI" id="CHEBI:29105"/>
    </cofactor>
</comment>
<organism evidence="6 7">
    <name type="scientific">Candidatus Viridilinea mediisalina</name>
    <dbReference type="NCBI Taxonomy" id="2024553"/>
    <lineage>
        <taxon>Bacteria</taxon>
        <taxon>Bacillati</taxon>
        <taxon>Chloroflexota</taxon>
        <taxon>Chloroflexia</taxon>
        <taxon>Chloroflexales</taxon>
        <taxon>Chloroflexineae</taxon>
        <taxon>Oscillochloridaceae</taxon>
        <taxon>Candidatus Viridilinea</taxon>
    </lineage>
</organism>
<evidence type="ECO:0000313" key="7">
    <source>
        <dbReference type="Proteomes" id="UP000220527"/>
    </source>
</evidence>
<dbReference type="SUPFAM" id="SSF55031">
    <property type="entry name" value="Bacterial exopeptidase dimerisation domain"/>
    <property type="match status" value="1"/>
</dbReference>
<name>A0A2A6RM23_9CHLR</name>
<gene>
    <name evidence="6" type="ORF">CJ255_06320</name>
</gene>
<dbReference type="SUPFAM" id="SSF53187">
    <property type="entry name" value="Zn-dependent exopeptidases"/>
    <property type="match status" value="1"/>
</dbReference>
<accession>A0A2A6RM23</accession>
<protein>
    <submittedName>
        <fullName evidence="6">Peptidase M20</fullName>
    </submittedName>
</protein>
<keyword evidence="3" id="KW-0378">Hydrolase</keyword>
<dbReference type="InterPro" id="IPR002933">
    <property type="entry name" value="Peptidase_M20"/>
</dbReference>
<dbReference type="PANTHER" id="PTHR43808">
    <property type="entry name" value="ACETYLORNITHINE DEACETYLASE"/>
    <property type="match status" value="1"/>
</dbReference>
<reference evidence="7" key="1">
    <citation type="submission" date="2017-08" db="EMBL/GenBank/DDBJ databases">
        <authorList>
            <person name="Grouzdev D.S."/>
            <person name="Gaisin V.A."/>
            <person name="Rysina M.S."/>
            <person name="Gorlenko V.M."/>
        </authorList>
    </citation>
    <scope>NUCLEOTIDE SEQUENCE [LARGE SCALE GENOMIC DNA]</scope>
    <source>
        <strain evidence="7">Kir15-3F</strain>
    </source>
</reference>
<dbReference type="Gene3D" id="3.40.630.10">
    <property type="entry name" value="Zn peptidases"/>
    <property type="match status" value="1"/>
</dbReference>